<reference evidence="4 5" key="1">
    <citation type="submission" date="2019-12" db="EMBL/GenBank/DDBJ databases">
        <authorList>
            <person name="Huq M.A."/>
        </authorList>
    </citation>
    <scope>NUCLEOTIDE SEQUENCE [LARGE SCALE GENOMIC DNA]</scope>
    <source>
        <strain evidence="4 5">MAH-25</strain>
    </source>
</reference>
<dbReference type="EMBL" id="WSEL01000009">
    <property type="protein sequence ID" value="MVQ32555.1"/>
    <property type="molecule type" value="Genomic_DNA"/>
</dbReference>
<gene>
    <name evidence="4" type="ORF">GON04_24080</name>
</gene>
<feature type="signal peptide" evidence="3">
    <location>
        <begin position="1"/>
        <end position="26"/>
    </location>
</feature>
<dbReference type="Pfam" id="PF13517">
    <property type="entry name" value="FG-GAP_3"/>
    <property type="match status" value="1"/>
</dbReference>
<organism evidence="4 5">
    <name type="scientific">Ramlibacter pinisoli</name>
    <dbReference type="NCBI Taxonomy" id="2682844"/>
    <lineage>
        <taxon>Bacteria</taxon>
        <taxon>Pseudomonadati</taxon>
        <taxon>Pseudomonadota</taxon>
        <taxon>Betaproteobacteria</taxon>
        <taxon>Burkholderiales</taxon>
        <taxon>Comamonadaceae</taxon>
        <taxon>Ramlibacter</taxon>
    </lineage>
</organism>
<proteinExistence type="predicted"/>
<dbReference type="PANTHER" id="PTHR44103:SF1">
    <property type="entry name" value="PROPROTEIN CONVERTASE P"/>
    <property type="match status" value="1"/>
</dbReference>
<evidence type="ECO:0008006" key="6">
    <source>
        <dbReference type="Google" id="ProtNLM"/>
    </source>
</evidence>
<evidence type="ECO:0000313" key="5">
    <source>
        <dbReference type="Proteomes" id="UP000469385"/>
    </source>
</evidence>
<keyword evidence="1 3" id="KW-0732">Signal</keyword>
<accession>A0A6N8J141</accession>
<dbReference type="Gene3D" id="2.130.10.130">
    <property type="entry name" value="Integrin alpha, N-terminal"/>
    <property type="match status" value="1"/>
</dbReference>
<dbReference type="PROSITE" id="PS51257">
    <property type="entry name" value="PROKAR_LIPOPROTEIN"/>
    <property type="match status" value="1"/>
</dbReference>
<name>A0A6N8J141_9BURK</name>
<evidence type="ECO:0000256" key="1">
    <source>
        <dbReference type="ARBA" id="ARBA00022729"/>
    </source>
</evidence>
<dbReference type="Proteomes" id="UP000469385">
    <property type="component" value="Unassembled WGS sequence"/>
</dbReference>
<evidence type="ECO:0000256" key="3">
    <source>
        <dbReference type="SAM" id="SignalP"/>
    </source>
</evidence>
<evidence type="ECO:0000313" key="4">
    <source>
        <dbReference type="EMBL" id="MVQ32555.1"/>
    </source>
</evidence>
<dbReference type="InterPro" id="IPR013517">
    <property type="entry name" value="FG-GAP"/>
</dbReference>
<dbReference type="AlphaFoldDB" id="A0A6N8J141"/>
<evidence type="ECO:0000256" key="2">
    <source>
        <dbReference type="SAM" id="MobiDB-lite"/>
    </source>
</evidence>
<dbReference type="SUPFAM" id="SSF69318">
    <property type="entry name" value="Integrin alpha N-terminal domain"/>
    <property type="match status" value="1"/>
</dbReference>
<comment type="caution">
    <text evidence="4">The sequence shown here is derived from an EMBL/GenBank/DDBJ whole genome shotgun (WGS) entry which is preliminary data.</text>
</comment>
<feature type="region of interest" description="Disordered" evidence="2">
    <location>
        <begin position="35"/>
        <end position="69"/>
    </location>
</feature>
<keyword evidence="5" id="KW-1185">Reference proteome</keyword>
<sequence>MQSQGRHLPRHARNALGGLFAAVFLAACGGGGTSAPTAQVAAPAPAPGTAPAPAPGPAPAPAPGPAPAPAVAVKTSYTLLKESGLVPQKTRSANDNARTYLDVDGDGVLETFAVQMLYDPATSTPATAQPARFGFYRKQPDGSLLEDTSLLPAGNRACVHPRKAVLSDFNGDGKLDIFVACHGFDAAPFPGEKSKVVLSQPNGTYLIQDANTEVGFFHSAAAADFNGDGIPDVVVANSQANPSIKVWLNNGQGQFTPTTDYVPNELRRQANFFTVDVPDVDGDGTFDLFVGGHEWENAKPTVYVNPGNNNFTSVAGTVLPAVANEGVVLDIAVTGTGVDRAAWLLRTSGGDGTFYQSLVVQKVRWPSLASTVAAYKRPQQWQAWMIPAVINGTPKLVSDDVDVASIDIAYGPAADKYVGTWNMACSGSETETFTLTKTDATHLTGQVVQKSYGNPSCTGAPTSTQTFNATISIDGQVSVMKSGLPVSLDQVTANVDSGIGIIKWMATVLPNGQLFVDFDDAGVSSSTVYPSDLTEGYTTYDKQ</sequence>
<dbReference type="PANTHER" id="PTHR44103">
    <property type="entry name" value="PROPROTEIN CONVERTASE P"/>
    <property type="match status" value="1"/>
</dbReference>
<feature type="chain" id="PRO_5026726738" description="VCBS repeat-containing protein" evidence="3">
    <location>
        <begin position="27"/>
        <end position="543"/>
    </location>
</feature>
<feature type="compositionally biased region" description="Pro residues" evidence="2">
    <location>
        <begin position="44"/>
        <end position="68"/>
    </location>
</feature>
<dbReference type="InterPro" id="IPR028994">
    <property type="entry name" value="Integrin_alpha_N"/>
</dbReference>
<protein>
    <recommendedName>
        <fullName evidence="6">VCBS repeat-containing protein</fullName>
    </recommendedName>
</protein>